<dbReference type="SUPFAM" id="SSF64076">
    <property type="entry name" value="MTH938-like"/>
    <property type="match status" value="1"/>
</dbReference>
<dbReference type="RefSeq" id="WP_379898770.1">
    <property type="nucleotide sequence ID" value="NZ_JBHRTR010000015.1"/>
</dbReference>
<dbReference type="InterPro" id="IPR007523">
    <property type="entry name" value="NDUFAF3/AAMDC"/>
</dbReference>
<dbReference type="PANTHER" id="PTHR21192:SF2">
    <property type="entry name" value="NADH DEHYDROGENASE [UBIQUINONE] 1 ALPHA SUBCOMPLEX ASSEMBLY FACTOR 3"/>
    <property type="match status" value="1"/>
</dbReference>
<dbReference type="EMBL" id="JBHRTR010000015">
    <property type="protein sequence ID" value="MFC3226681.1"/>
    <property type="molecule type" value="Genomic_DNA"/>
</dbReference>
<organism evidence="1 2">
    <name type="scientific">Marinibaculum pumilum</name>
    <dbReference type="NCBI Taxonomy" id="1766165"/>
    <lineage>
        <taxon>Bacteria</taxon>
        <taxon>Pseudomonadati</taxon>
        <taxon>Pseudomonadota</taxon>
        <taxon>Alphaproteobacteria</taxon>
        <taxon>Rhodospirillales</taxon>
        <taxon>Rhodospirillaceae</taxon>
        <taxon>Marinibaculum</taxon>
    </lineage>
</organism>
<dbReference type="PANTHER" id="PTHR21192">
    <property type="entry name" value="NUCLEAR PROTEIN E3-3"/>
    <property type="match status" value="1"/>
</dbReference>
<dbReference type="Gene3D" id="3.40.1230.10">
    <property type="entry name" value="MTH938-like"/>
    <property type="match status" value="1"/>
</dbReference>
<comment type="caution">
    <text evidence="1">The sequence shown here is derived from an EMBL/GenBank/DDBJ whole genome shotgun (WGS) entry which is preliminary data.</text>
</comment>
<gene>
    <name evidence="1" type="ORF">ACFOGJ_05525</name>
</gene>
<sequence length="124" mass="13011">MDLTPRIPEGRQVINAYGEGGFRIAGTRYEGSVIVFPARTLAWPVAAPEEVSAAALAPVQEAEPAVELLLLGLGPQIRRVPDTIRAAMKAHGVVVEGLDTGAAARTYNVLLGESRRVAAALIAV</sequence>
<dbReference type="CDD" id="cd00248">
    <property type="entry name" value="Mth938-like"/>
    <property type="match status" value="1"/>
</dbReference>
<dbReference type="InterPro" id="IPR036748">
    <property type="entry name" value="MTH938-like_sf"/>
</dbReference>
<proteinExistence type="predicted"/>
<dbReference type="Proteomes" id="UP001595528">
    <property type="component" value="Unassembled WGS sequence"/>
</dbReference>
<reference evidence="2" key="1">
    <citation type="journal article" date="2019" name="Int. J. Syst. Evol. Microbiol.">
        <title>The Global Catalogue of Microorganisms (GCM) 10K type strain sequencing project: providing services to taxonomists for standard genome sequencing and annotation.</title>
        <authorList>
            <consortium name="The Broad Institute Genomics Platform"/>
            <consortium name="The Broad Institute Genome Sequencing Center for Infectious Disease"/>
            <person name="Wu L."/>
            <person name="Ma J."/>
        </authorList>
    </citation>
    <scope>NUCLEOTIDE SEQUENCE [LARGE SCALE GENOMIC DNA]</scope>
    <source>
        <strain evidence="2">KCTC 42964</strain>
    </source>
</reference>
<keyword evidence="2" id="KW-1185">Reference proteome</keyword>
<accession>A0ABV7KW95</accession>
<name>A0ABV7KW95_9PROT</name>
<protein>
    <submittedName>
        <fullName evidence="1">Mth938-like domain-containing protein</fullName>
    </submittedName>
</protein>
<evidence type="ECO:0000313" key="1">
    <source>
        <dbReference type="EMBL" id="MFC3226681.1"/>
    </source>
</evidence>
<dbReference type="Pfam" id="PF04430">
    <property type="entry name" value="DUF498"/>
    <property type="match status" value="1"/>
</dbReference>
<evidence type="ECO:0000313" key="2">
    <source>
        <dbReference type="Proteomes" id="UP001595528"/>
    </source>
</evidence>